<dbReference type="Pfam" id="PF02467">
    <property type="entry name" value="Whib"/>
    <property type="match status" value="1"/>
</dbReference>
<sequence>MTPAVSDGGSRIWELRAACREWDADLWFTRRTWPLAVAICTLCPVLEPCRAAVLRRERGLPRCRRQGVVAGLTGPQRHALEQAAHGSPVPAEPPGGPSASARPAAAPRPAPAAVSEPEPSRPGEALPTAAVAADRPPPTAAVPSADTPPDPAPPEASCPGPDEAPPPPSPPDRRTSERGDAPSRIRPAPCGTRAAYQRHLRRGEPVDAACRAANTYEAGRYRRTGTTRARPPRPPA</sequence>
<dbReference type="EMBL" id="CP108125">
    <property type="protein sequence ID" value="WTO85520.1"/>
    <property type="molecule type" value="Genomic_DNA"/>
</dbReference>
<protein>
    <submittedName>
        <fullName evidence="3">WhiB family transcriptional regulator</fullName>
    </submittedName>
</protein>
<feature type="compositionally biased region" description="Low complexity" evidence="1">
    <location>
        <begin position="97"/>
        <end position="117"/>
    </location>
</feature>
<dbReference type="PROSITE" id="PS51674">
    <property type="entry name" value="4FE4S_WBL"/>
    <property type="match status" value="1"/>
</dbReference>
<evidence type="ECO:0000313" key="4">
    <source>
        <dbReference type="Proteomes" id="UP001622690"/>
    </source>
</evidence>
<feature type="domain" description="4Fe-4S Wbl-type" evidence="2">
    <location>
        <begin position="18"/>
        <end position="79"/>
    </location>
</feature>
<dbReference type="RefSeq" id="WP_210982747.1">
    <property type="nucleotide sequence ID" value="NZ_CP108125.1"/>
</dbReference>
<dbReference type="Proteomes" id="UP001622690">
    <property type="component" value="Chromosome"/>
</dbReference>
<proteinExistence type="predicted"/>
<organism evidence="3 4">
    <name type="scientific">Streptomyces nigra</name>
    <dbReference type="NCBI Taxonomy" id="1827580"/>
    <lineage>
        <taxon>Bacteria</taxon>
        <taxon>Bacillati</taxon>
        <taxon>Actinomycetota</taxon>
        <taxon>Actinomycetes</taxon>
        <taxon>Kitasatosporales</taxon>
        <taxon>Streptomycetaceae</taxon>
        <taxon>Streptomyces</taxon>
    </lineage>
</organism>
<gene>
    <name evidence="3" type="ORF">OHU27_25045</name>
</gene>
<dbReference type="InterPro" id="IPR034768">
    <property type="entry name" value="4FE4S_WBL"/>
</dbReference>
<evidence type="ECO:0000256" key="1">
    <source>
        <dbReference type="SAM" id="MobiDB-lite"/>
    </source>
</evidence>
<feature type="region of interest" description="Disordered" evidence="1">
    <location>
        <begin position="83"/>
        <end position="236"/>
    </location>
</feature>
<reference evidence="3 4" key="1">
    <citation type="submission" date="2022-10" db="EMBL/GenBank/DDBJ databases">
        <title>The complete genomes of actinobacterial strains from the NBC collection.</title>
        <authorList>
            <person name="Joergensen T.S."/>
            <person name="Alvarez Arevalo M."/>
            <person name="Sterndorff E.B."/>
            <person name="Faurdal D."/>
            <person name="Vuksanovic O."/>
            <person name="Mourched A.-S."/>
            <person name="Charusanti P."/>
            <person name="Shaw S."/>
            <person name="Blin K."/>
            <person name="Weber T."/>
        </authorList>
    </citation>
    <scope>NUCLEOTIDE SEQUENCE [LARGE SCALE GENOMIC DNA]</scope>
    <source>
        <strain evidence="3 4">NBC_00206</strain>
    </source>
</reference>
<name>A0ABZ1J044_9ACTN</name>
<evidence type="ECO:0000259" key="2">
    <source>
        <dbReference type="PROSITE" id="PS51674"/>
    </source>
</evidence>
<evidence type="ECO:0000313" key="3">
    <source>
        <dbReference type="EMBL" id="WTO85520.1"/>
    </source>
</evidence>
<keyword evidence="4" id="KW-1185">Reference proteome</keyword>
<feature type="compositionally biased region" description="Basic and acidic residues" evidence="1">
    <location>
        <begin position="171"/>
        <end position="183"/>
    </location>
</feature>
<feature type="compositionally biased region" description="Pro residues" evidence="1">
    <location>
        <begin position="135"/>
        <end position="170"/>
    </location>
</feature>
<accession>A0ABZ1J044</accession>